<feature type="region of interest" description="Disordered" evidence="7">
    <location>
        <begin position="800"/>
        <end position="845"/>
    </location>
</feature>
<comment type="similarity">
    <text evidence="2">Belongs to the remorin family.</text>
</comment>
<dbReference type="CDD" id="cd11393">
    <property type="entry name" value="bHLH_AtbHLH_like"/>
    <property type="match status" value="1"/>
</dbReference>
<feature type="region of interest" description="Disordered" evidence="7">
    <location>
        <begin position="361"/>
        <end position="414"/>
    </location>
</feature>
<dbReference type="OrthoDB" id="1900877at2759"/>
<keyword evidence="5" id="KW-0804">Transcription</keyword>
<feature type="compositionally biased region" description="Gly residues" evidence="7">
    <location>
        <begin position="676"/>
        <end position="685"/>
    </location>
</feature>
<feature type="compositionally biased region" description="Polar residues" evidence="7">
    <location>
        <begin position="803"/>
        <end position="816"/>
    </location>
</feature>
<evidence type="ECO:0000256" key="4">
    <source>
        <dbReference type="ARBA" id="ARBA00023125"/>
    </source>
</evidence>
<feature type="compositionally biased region" description="Low complexity" evidence="7">
    <location>
        <begin position="817"/>
        <end position="845"/>
    </location>
</feature>
<dbReference type="InterPro" id="IPR005516">
    <property type="entry name" value="Remorin_C"/>
</dbReference>
<feature type="region of interest" description="Disordered" evidence="7">
    <location>
        <begin position="581"/>
        <end position="608"/>
    </location>
</feature>
<comment type="subcellular location">
    <subcellularLocation>
        <location evidence="1">Nucleus</location>
    </subcellularLocation>
</comment>
<comment type="caution">
    <text evidence="9">The sequence shown here is derived from an EMBL/GenBank/DDBJ whole genome shotgun (WGS) entry which is preliminary data.</text>
</comment>
<feature type="compositionally biased region" description="Low complexity" evidence="7">
    <location>
        <begin position="35"/>
        <end position="60"/>
    </location>
</feature>
<feature type="domain" description="BHLH" evidence="8">
    <location>
        <begin position="404"/>
        <end position="453"/>
    </location>
</feature>
<dbReference type="PANTHER" id="PTHR31471">
    <property type="entry name" value="OS02G0116800 PROTEIN"/>
    <property type="match status" value="1"/>
</dbReference>
<dbReference type="Pfam" id="PF03763">
    <property type="entry name" value="Remorin_C"/>
    <property type="match status" value="1"/>
</dbReference>
<dbReference type="GO" id="GO:0003677">
    <property type="term" value="F:DNA binding"/>
    <property type="evidence" value="ECO:0007669"/>
    <property type="project" value="UniProtKB-KW"/>
</dbReference>
<dbReference type="Proteomes" id="UP000188268">
    <property type="component" value="Unassembled WGS sequence"/>
</dbReference>
<dbReference type="SUPFAM" id="SSF47459">
    <property type="entry name" value="HLH, helix-loop-helix DNA-binding domain"/>
    <property type="match status" value="1"/>
</dbReference>
<evidence type="ECO:0000313" key="9">
    <source>
        <dbReference type="EMBL" id="OMO60719.1"/>
    </source>
</evidence>
<dbReference type="PANTHER" id="PTHR31471:SF1">
    <property type="entry name" value="OS12G0613600 PROTEIN"/>
    <property type="match status" value="1"/>
</dbReference>
<keyword evidence="3" id="KW-0805">Transcription regulation</keyword>
<dbReference type="AlphaFoldDB" id="A0A1R3GRP8"/>
<sequence length="1022" mass="113348">MAAEECTATSSPSPSLHSHSWWDILHPAAANSLSSWTSSNSATWQQQQPQHQNPNSNSSNCDQEDVVSNISTSLNTNASNHSVLTVESSGRHHQLVDQPVPHQSNNLIGEHVSDNHIWSQVLSSVGSNGDLRNSQDIGENNLFEAISSKTTSSPGLIFEPACDYLKKIDTNNWEFPNSSSVFNNFVKNINGNYTNDHHHHQSSIESADQRFTKLSNLVSNWSIAPPDPELNNNNHEHMSLNSSSSVENYSNQPSFCGMAATNIKTPVFLSCYGQNQNQNQNHHDHVKMEDMEASNSYFRRAFKGGNINGYNHHHRESFINNSSMEATDNFFGSSMSHSTSSITYSGRLSKPLVDIHVPRLQSAPTSLQTRSNNGRTQGISSEGKKKRNEETSSDSTGLKKPKQETSTASSVKMHAPKVKLGDRITALQQIVSPFGKTDTASVLLEAIGYINFLQEQVQLLSNPYMKPNSHKDPWGSLERKDQKGESKVDLRSRAIWVSIFMDYERIQKPQGGGGFSPAKLRTMLLGVEKKRKEEEQQEEEVESSVDLRSQLSHLDDTGGSGSDSCKDVDVVSVLPECSTSTTADSMAGLHNGSDRRLKDHSFGNTRNRYIEDHPGLDYDSGHDNMSVSSSSIFEFQKAERAGQRVPVGPFSKPAPSKWDDAQKWIASPTANRPKTGQGGQGAGSRKGGHISYGRQSSTKVVVEVPDQRIVALEEPDTKRIDMNHVKKNNGMQKFVNWESDSYPTVDTYGKPVLMIENSVAESAVSLSQHDSSMSIHSATTFIPPPSTARSVSMRDMGTEMTPIASQEPSRTGTPVRSTTPIRSPNSSRPSTPSRAAPVSSPANPPYNHLDLNMELSEKELQMKTRREIMVLGTQLGKANIAAWASKEEEDKDASTSLKTIAPEQTAKSAIETRAAAWEEAEKAKYLARFKREEMKIQAWENHQKAKTEAEMRKIEVEVEKMRGRAHDKLMNKLAAARHKAEEKRAASEAKRNRQAAKTERQAEYIRKTGRIPYSFPCWNWCS</sequence>
<dbReference type="InterPro" id="IPR045239">
    <property type="entry name" value="bHLH95_bHLH"/>
</dbReference>
<evidence type="ECO:0000259" key="8">
    <source>
        <dbReference type="PROSITE" id="PS50888"/>
    </source>
</evidence>
<accession>A0A1R3GRP8</accession>
<dbReference type="EMBL" id="AWWV01013654">
    <property type="protein sequence ID" value="OMO60719.1"/>
    <property type="molecule type" value="Genomic_DNA"/>
</dbReference>
<keyword evidence="4" id="KW-0238">DNA-binding</keyword>
<proteinExistence type="inferred from homology"/>
<evidence type="ECO:0000256" key="6">
    <source>
        <dbReference type="ARBA" id="ARBA00023242"/>
    </source>
</evidence>
<organism evidence="9 10">
    <name type="scientific">Corchorus capsularis</name>
    <name type="common">Jute</name>
    <dbReference type="NCBI Taxonomy" id="210143"/>
    <lineage>
        <taxon>Eukaryota</taxon>
        <taxon>Viridiplantae</taxon>
        <taxon>Streptophyta</taxon>
        <taxon>Embryophyta</taxon>
        <taxon>Tracheophyta</taxon>
        <taxon>Spermatophyta</taxon>
        <taxon>Magnoliopsida</taxon>
        <taxon>eudicotyledons</taxon>
        <taxon>Gunneridae</taxon>
        <taxon>Pentapetalae</taxon>
        <taxon>rosids</taxon>
        <taxon>malvids</taxon>
        <taxon>Malvales</taxon>
        <taxon>Malvaceae</taxon>
        <taxon>Grewioideae</taxon>
        <taxon>Apeibeae</taxon>
        <taxon>Corchorus</taxon>
    </lineage>
</organism>
<dbReference type="STRING" id="210143.A0A1R3GRP8"/>
<dbReference type="InterPro" id="IPR036638">
    <property type="entry name" value="HLH_DNA-bd_sf"/>
</dbReference>
<dbReference type="PROSITE" id="PS50888">
    <property type="entry name" value="BHLH"/>
    <property type="match status" value="1"/>
</dbReference>
<evidence type="ECO:0000256" key="2">
    <source>
        <dbReference type="ARBA" id="ARBA00005711"/>
    </source>
</evidence>
<feature type="region of interest" description="Disordered" evidence="7">
    <location>
        <begin position="668"/>
        <end position="698"/>
    </location>
</feature>
<feature type="compositionally biased region" description="Polar residues" evidence="7">
    <location>
        <begin position="362"/>
        <end position="380"/>
    </location>
</feature>
<feature type="region of interest" description="Disordered" evidence="7">
    <location>
        <begin position="35"/>
        <end position="63"/>
    </location>
</feature>
<gene>
    <name evidence="9" type="ORF">CCACVL1_23920</name>
</gene>
<feature type="compositionally biased region" description="Basic and acidic residues" evidence="7">
    <location>
        <begin position="592"/>
        <end position="601"/>
    </location>
</feature>
<keyword evidence="6" id="KW-0539">Nucleus</keyword>
<reference evidence="9 10" key="1">
    <citation type="submission" date="2013-09" db="EMBL/GenBank/DDBJ databases">
        <title>Corchorus capsularis genome sequencing.</title>
        <authorList>
            <person name="Alam M."/>
            <person name="Haque M.S."/>
            <person name="Islam M.S."/>
            <person name="Emdad E.M."/>
            <person name="Islam M.M."/>
            <person name="Ahmed B."/>
            <person name="Halim A."/>
            <person name="Hossen Q.M.M."/>
            <person name="Hossain M.Z."/>
            <person name="Ahmed R."/>
            <person name="Khan M.M."/>
            <person name="Islam R."/>
            <person name="Rashid M.M."/>
            <person name="Khan S.A."/>
            <person name="Rahman M.S."/>
            <person name="Alam M."/>
        </authorList>
    </citation>
    <scope>NUCLEOTIDE SEQUENCE [LARGE SCALE GENOMIC DNA]</scope>
    <source>
        <strain evidence="10">cv. CVL-1</strain>
        <tissue evidence="9">Whole seedling</tissue>
    </source>
</reference>
<dbReference type="GO" id="GO:0046983">
    <property type="term" value="F:protein dimerization activity"/>
    <property type="evidence" value="ECO:0007669"/>
    <property type="project" value="InterPro"/>
</dbReference>
<evidence type="ECO:0000256" key="7">
    <source>
        <dbReference type="SAM" id="MobiDB-lite"/>
    </source>
</evidence>
<feature type="region of interest" description="Disordered" evidence="7">
    <location>
        <begin position="978"/>
        <end position="1001"/>
    </location>
</feature>
<evidence type="ECO:0000313" key="10">
    <source>
        <dbReference type="Proteomes" id="UP000188268"/>
    </source>
</evidence>
<keyword evidence="10" id="KW-1185">Reference proteome</keyword>
<dbReference type="InterPro" id="IPR011598">
    <property type="entry name" value="bHLH_dom"/>
</dbReference>
<evidence type="ECO:0000256" key="3">
    <source>
        <dbReference type="ARBA" id="ARBA00023015"/>
    </source>
</evidence>
<protein>
    <recommendedName>
        <fullName evidence="8">BHLH domain-containing protein</fullName>
    </recommendedName>
</protein>
<feature type="region of interest" description="Disordered" evidence="7">
    <location>
        <begin position="530"/>
        <end position="567"/>
    </location>
</feature>
<dbReference type="Gramene" id="OMO60719">
    <property type="protein sequence ID" value="OMO60719"/>
    <property type="gene ID" value="CCACVL1_23920"/>
</dbReference>
<evidence type="ECO:0000256" key="1">
    <source>
        <dbReference type="ARBA" id="ARBA00004123"/>
    </source>
</evidence>
<dbReference type="GO" id="GO:0005634">
    <property type="term" value="C:nucleus"/>
    <property type="evidence" value="ECO:0007669"/>
    <property type="project" value="UniProtKB-SubCell"/>
</dbReference>
<evidence type="ECO:0000256" key="5">
    <source>
        <dbReference type="ARBA" id="ARBA00023163"/>
    </source>
</evidence>
<name>A0A1R3GRP8_COCAP</name>